<feature type="region of interest" description="Disordered" evidence="8">
    <location>
        <begin position="478"/>
        <end position="609"/>
    </location>
</feature>
<accession>A3KK38</accession>
<evidence type="ECO:0000256" key="8">
    <source>
        <dbReference type="SAM" id="MobiDB-lite"/>
    </source>
</evidence>
<dbReference type="SMART" id="SM00347">
    <property type="entry name" value="HTH_MARR"/>
    <property type="match status" value="1"/>
</dbReference>
<evidence type="ECO:0000256" key="6">
    <source>
        <dbReference type="ARBA" id="ARBA00023136"/>
    </source>
</evidence>
<feature type="transmembrane region" description="Helical" evidence="9">
    <location>
        <begin position="111"/>
        <end position="129"/>
    </location>
</feature>
<feature type="region of interest" description="Disordered" evidence="8">
    <location>
        <begin position="1"/>
        <end position="20"/>
    </location>
</feature>
<dbReference type="Gene3D" id="1.10.10.10">
    <property type="entry name" value="Winged helix-like DNA-binding domain superfamily/Winged helix DNA-binding domain"/>
    <property type="match status" value="1"/>
</dbReference>
<dbReference type="EMBL" id="AM238663">
    <property type="protein sequence ID" value="CAJ90074.1"/>
    <property type="molecule type" value="Genomic_DNA"/>
</dbReference>
<dbReference type="PANTHER" id="PTHR42756:SF1">
    <property type="entry name" value="TRANSCRIPTIONAL REPRESSOR OF EMRAB OPERON"/>
    <property type="match status" value="1"/>
</dbReference>
<sequence>MPDRRRWPRSASRAQQSFTGKTPVKLSVMSSATPTSGTSLGRRLSLAGVLRLRRPSEIWFKPALSSVAAVAPPNLILLALGRLDLAMYTMAGSLCALYAHNRPYAARARTLARVVLGMLGGVAVALVTASLTHDAVVLVTVGALLAAVQKALCDATRLGPPGNVVLTFISSAALFVPQTLGQVPGHLALGAAAGAWAWIVCMAPALVRPHGPERRATAQALRAAAAYADTRGSGDGHDPARAAGYAAVQAAWQTLLSLPATGRGAATRRALEHLVVRAEVALAAPADTDPEPLRTWARALRGTGRVPRTGDAPGALDELLGVEAELAARPTPLWQRLGPLTPIALRTALGCALAGYASLALGIGRPYWALVTAAALYQANMTLTWSRAVQRVVGNVAGVLVFAAIAPLAHLGQALLVLFCLALNFGAEALITRNYWLGSVCVTPMALLITEFTGYQAPGELITERVVDTLVGALVGLPGRRRRHQPARREPCRTGGDRGRPRPRTRRPPPGGARPRARRPGGRPPGPGRRADRPADHRRRGGRRMVGARPAPGEGRARRAVRTPYARGNGPTPGSACGPGDGHENGGRTAMTATDGGSAAGGDARGGPGGDTVAAVVRQWRAVHPDLDTGPMEIIGRINRCAALLQQAEDAPLRRAGLSRAEFDLLGALRRTGHELTPGDVARETFSSGAAVTKRLKQLTERGLVERRGDTRDRRVAHVRLTDAGRDLVDGILPEQLAYESAVLSGIDGVEQHELAVLLGGLLGRLEGRLDALRR</sequence>
<name>A3KK38_STRA7</name>
<organism evidence="11">
    <name type="scientific">Streptomyces ambofaciens (strain ATCC 23877 / 3486 / DSM 40053 / JCM 4204 / NBRC 12836 / NRRL B-2516)</name>
    <dbReference type="NCBI Taxonomy" id="278992"/>
    <lineage>
        <taxon>Bacteria</taxon>
        <taxon>Bacillati</taxon>
        <taxon>Actinomycetota</taxon>
        <taxon>Actinomycetes</taxon>
        <taxon>Kitasatosporales</taxon>
        <taxon>Streptomycetaceae</taxon>
        <taxon>Streptomyces</taxon>
    </lineage>
</organism>
<feature type="compositionally biased region" description="Low complexity" evidence="8">
    <location>
        <begin position="545"/>
        <end position="554"/>
    </location>
</feature>
<feature type="transmembrane region" description="Helical" evidence="9">
    <location>
        <begin position="187"/>
        <end position="207"/>
    </location>
</feature>
<evidence type="ECO:0000256" key="4">
    <source>
        <dbReference type="ARBA" id="ARBA00023015"/>
    </source>
</evidence>
<evidence type="ECO:0000259" key="10">
    <source>
        <dbReference type="PROSITE" id="PS50995"/>
    </source>
</evidence>
<dbReference type="PRINTS" id="PR00598">
    <property type="entry name" value="HTHMARR"/>
</dbReference>
<dbReference type="PANTHER" id="PTHR42756">
    <property type="entry name" value="TRANSCRIPTIONAL REGULATOR, MARR"/>
    <property type="match status" value="1"/>
</dbReference>
<feature type="domain" description="HTH marR-type" evidence="10">
    <location>
        <begin position="631"/>
        <end position="764"/>
    </location>
</feature>
<feature type="compositionally biased region" description="Basic and acidic residues" evidence="8">
    <location>
        <begin position="487"/>
        <end position="500"/>
    </location>
</feature>
<dbReference type="InterPro" id="IPR036388">
    <property type="entry name" value="WH-like_DNA-bd_sf"/>
</dbReference>
<dbReference type="GO" id="GO:0003700">
    <property type="term" value="F:DNA-binding transcription factor activity"/>
    <property type="evidence" value="ECO:0007669"/>
    <property type="project" value="InterPro"/>
</dbReference>
<feature type="transmembrane region" description="Helical" evidence="9">
    <location>
        <begin position="397"/>
        <end position="425"/>
    </location>
</feature>
<gene>
    <name evidence="11" type="ORF">SAML1088</name>
</gene>
<dbReference type="CDD" id="cd00090">
    <property type="entry name" value="HTH_ARSR"/>
    <property type="match status" value="1"/>
</dbReference>
<dbReference type="SUPFAM" id="SSF46785">
    <property type="entry name" value="Winged helix' DNA-binding domain"/>
    <property type="match status" value="1"/>
</dbReference>
<dbReference type="GO" id="GO:0016020">
    <property type="term" value="C:membrane"/>
    <property type="evidence" value="ECO:0007669"/>
    <property type="project" value="UniProtKB-SubCell"/>
</dbReference>
<protein>
    <submittedName>
        <fullName evidence="11">Putative integral membrane protein</fullName>
    </submittedName>
</protein>
<keyword evidence="6 9" id="KW-0472">Membrane</keyword>
<dbReference type="GO" id="GO:0003677">
    <property type="term" value="F:DNA binding"/>
    <property type="evidence" value="ECO:0007669"/>
    <property type="project" value="UniProtKB-KW"/>
</dbReference>
<keyword evidence="3 9" id="KW-1133">Transmembrane helix</keyword>
<feature type="compositionally biased region" description="Gly residues" evidence="8">
    <location>
        <begin position="598"/>
        <end position="609"/>
    </location>
</feature>
<proteinExistence type="predicted"/>
<dbReference type="Pfam" id="PF13515">
    <property type="entry name" value="FUSC_2"/>
    <property type="match status" value="1"/>
</dbReference>
<dbReference type="Pfam" id="PF12802">
    <property type="entry name" value="MarR_2"/>
    <property type="match status" value="1"/>
</dbReference>
<dbReference type="InterPro" id="IPR049453">
    <property type="entry name" value="Memb_transporter_dom"/>
</dbReference>
<comment type="subcellular location">
    <subcellularLocation>
        <location evidence="1">Membrane</location>
        <topology evidence="1">Multi-pass membrane protein</topology>
    </subcellularLocation>
</comment>
<dbReference type="InterPro" id="IPR036390">
    <property type="entry name" value="WH_DNA-bd_sf"/>
</dbReference>
<keyword evidence="2 9" id="KW-0812">Transmembrane</keyword>
<dbReference type="PROSITE" id="PS50995">
    <property type="entry name" value="HTH_MARR_2"/>
    <property type="match status" value="1"/>
</dbReference>
<keyword evidence="5" id="KW-0238">DNA-binding</keyword>
<evidence type="ECO:0000256" key="2">
    <source>
        <dbReference type="ARBA" id="ARBA00022692"/>
    </source>
</evidence>
<evidence type="ECO:0000256" key="9">
    <source>
        <dbReference type="SAM" id="Phobius"/>
    </source>
</evidence>
<evidence type="ECO:0000256" key="1">
    <source>
        <dbReference type="ARBA" id="ARBA00004141"/>
    </source>
</evidence>
<keyword evidence="4" id="KW-0805">Transcription regulation</keyword>
<dbReference type="AlphaFoldDB" id="A3KK38"/>
<dbReference type="InterPro" id="IPR000835">
    <property type="entry name" value="HTH_MarR-typ"/>
</dbReference>
<keyword evidence="7" id="KW-0804">Transcription</keyword>
<dbReference type="InterPro" id="IPR011991">
    <property type="entry name" value="ArsR-like_HTH"/>
</dbReference>
<evidence type="ECO:0000313" key="11">
    <source>
        <dbReference type="EMBL" id="CAJ90074.1"/>
    </source>
</evidence>
<evidence type="ECO:0000256" key="7">
    <source>
        <dbReference type="ARBA" id="ARBA00023163"/>
    </source>
</evidence>
<evidence type="ECO:0000256" key="3">
    <source>
        <dbReference type="ARBA" id="ARBA00022989"/>
    </source>
</evidence>
<reference evidence="11" key="1">
    <citation type="journal article" date="2006" name="Mol. Biol. Evol.">
        <title>Evolution of the terminal regions of the Streptomyces linear chromosome.</title>
        <authorList>
            <person name="Choulet F."/>
            <person name="Aigle B."/>
            <person name="Gallois A."/>
            <person name="Mangenot S."/>
            <person name="Gerbaud C."/>
            <person name="Truong C."/>
            <person name="Francou F.X."/>
            <person name="Fourrier C."/>
            <person name="Guerineau M."/>
            <person name="Decaris B."/>
            <person name="Barbe V."/>
            <person name="Pernodet J.L."/>
            <person name="Leblond P."/>
        </authorList>
    </citation>
    <scope>NUCLEOTIDE SEQUENCE</scope>
    <source>
        <strain evidence="11">ATCC 23877</strain>
    </source>
</reference>
<evidence type="ECO:0000256" key="5">
    <source>
        <dbReference type="ARBA" id="ARBA00023125"/>
    </source>
</evidence>